<dbReference type="PANTHER" id="PTHR36930">
    <property type="entry name" value="METAL-SULFUR CLUSTER BIOSYNTHESIS PROTEINS YUAD-RELATED"/>
    <property type="match status" value="1"/>
</dbReference>
<dbReference type="RefSeq" id="WP_184953183.1">
    <property type="nucleotide sequence ID" value="NZ_BOMC01000035.1"/>
</dbReference>
<accession>A0A7W7CU41</accession>
<evidence type="ECO:0000259" key="2">
    <source>
        <dbReference type="PROSITE" id="PS51340"/>
    </source>
</evidence>
<dbReference type="Gene3D" id="2.40.33.20">
    <property type="entry name" value="PK beta-barrel domain-like"/>
    <property type="match status" value="1"/>
</dbReference>
<keyword evidence="4" id="KW-1185">Reference proteome</keyword>
<proteinExistence type="predicted"/>
<dbReference type="PROSITE" id="PS51340">
    <property type="entry name" value="MOSC"/>
    <property type="match status" value="1"/>
</dbReference>
<feature type="compositionally biased region" description="Low complexity" evidence="1">
    <location>
        <begin position="113"/>
        <end position="138"/>
    </location>
</feature>
<evidence type="ECO:0000313" key="3">
    <source>
        <dbReference type="EMBL" id="MBB4694740.1"/>
    </source>
</evidence>
<dbReference type="PANTHER" id="PTHR36930:SF1">
    <property type="entry name" value="MOSC DOMAIN-CONTAINING PROTEIN"/>
    <property type="match status" value="1"/>
</dbReference>
<dbReference type="GO" id="GO:0003824">
    <property type="term" value="F:catalytic activity"/>
    <property type="evidence" value="ECO:0007669"/>
    <property type="project" value="InterPro"/>
</dbReference>
<dbReference type="InterPro" id="IPR005302">
    <property type="entry name" value="MoCF_Sase_C"/>
</dbReference>
<protein>
    <submittedName>
        <fullName evidence="3">MOSC domain-containing protein YiiM</fullName>
    </submittedName>
</protein>
<sequence>MKTARGSVTSVSRNEVYSFTKPVHDEIVLVTGLGVEGDSHAGVHVRHRSRVRADPSQPNLRQVHLIHEELFDEVAEKGYEVRPGNLGENVTTRGIDLLGLPVGTILRFGPPSAGAPAGSGAADAAESGLPGADASVGSGAAGRGESAGDGGAGDGGAGGLDGVLAAADAAALDEATARAAEAVRAAAERESGHDPRPAVVVAGLRNPCAQINGLRQGLLKELVGQDAEGNVVRKGGIMTVVLRGGAVRPGDPITVELPPGPHVPLDRV</sequence>
<dbReference type="SUPFAM" id="SSF50800">
    <property type="entry name" value="PK beta-barrel domain-like"/>
    <property type="match status" value="2"/>
</dbReference>
<dbReference type="EMBL" id="JACHMF010000001">
    <property type="protein sequence ID" value="MBB4694740.1"/>
    <property type="molecule type" value="Genomic_DNA"/>
</dbReference>
<dbReference type="AlphaFoldDB" id="A0A7W7CU41"/>
<dbReference type="GO" id="GO:0030151">
    <property type="term" value="F:molybdenum ion binding"/>
    <property type="evidence" value="ECO:0007669"/>
    <property type="project" value="InterPro"/>
</dbReference>
<dbReference type="GO" id="GO:0030170">
    <property type="term" value="F:pyridoxal phosphate binding"/>
    <property type="evidence" value="ECO:0007669"/>
    <property type="project" value="InterPro"/>
</dbReference>
<dbReference type="InterPro" id="IPR052716">
    <property type="entry name" value="MOSC_domain"/>
</dbReference>
<evidence type="ECO:0000256" key="1">
    <source>
        <dbReference type="SAM" id="MobiDB-lite"/>
    </source>
</evidence>
<name>A0A7W7CU41_9ACTN</name>
<comment type="caution">
    <text evidence="3">The sequence shown here is derived from an EMBL/GenBank/DDBJ whole genome shotgun (WGS) entry which is preliminary data.</text>
</comment>
<organism evidence="3 4">
    <name type="scientific">Paractinoplanes abujensis</name>
    <dbReference type="NCBI Taxonomy" id="882441"/>
    <lineage>
        <taxon>Bacteria</taxon>
        <taxon>Bacillati</taxon>
        <taxon>Actinomycetota</taxon>
        <taxon>Actinomycetes</taxon>
        <taxon>Micromonosporales</taxon>
        <taxon>Micromonosporaceae</taxon>
        <taxon>Paractinoplanes</taxon>
    </lineage>
</organism>
<feature type="domain" description="MOSC" evidence="2">
    <location>
        <begin position="21"/>
        <end position="256"/>
    </location>
</feature>
<dbReference type="Proteomes" id="UP000542742">
    <property type="component" value="Unassembled WGS sequence"/>
</dbReference>
<feature type="region of interest" description="Disordered" evidence="1">
    <location>
        <begin position="113"/>
        <end position="154"/>
    </location>
</feature>
<dbReference type="InterPro" id="IPR011037">
    <property type="entry name" value="Pyrv_Knase-like_insert_dom_sf"/>
</dbReference>
<gene>
    <name evidence="3" type="ORF">BKA14_004888</name>
</gene>
<evidence type="ECO:0000313" key="4">
    <source>
        <dbReference type="Proteomes" id="UP000542742"/>
    </source>
</evidence>
<reference evidence="3 4" key="1">
    <citation type="submission" date="2020-08" db="EMBL/GenBank/DDBJ databases">
        <title>Sequencing the genomes of 1000 actinobacteria strains.</title>
        <authorList>
            <person name="Klenk H.-P."/>
        </authorList>
    </citation>
    <scope>NUCLEOTIDE SEQUENCE [LARGE SCALE GENOMIC DNA]</scope>
    <source>
        <strain evidence="3 4">DSM 45518</strain>
    </source>
</reference>
<feature type="compositionally biased region" description="Gly residues" evidence="1">
    <location>
        <begin position="139"/>
        <end position="154"/>
    </location>
</feature>